<proteinExistence type="predicted"/>
<accession>A0A0V1F9C4</accession>
<comment type="caution">
    <text evidence="1">The sequence shown here is derived from an EMBL/GenBank/DDBJ whole genome shotgun (WGS) entry which is preliminary data.</text>
</comment>
<evidence type="ECO:0000313" key="1">
    <source>
        <dbReference type="EMBL" id="KRY82656.1"/>
    </source>
</evidence>
<dbReference type="OrthoDB" id="10537574at2759"/>
<evidence type="ECO:0000313" key="2">
    <source>
        <dbReference type="Proteomes" id="UP000054995"/>
    </source>
</evidence>
<protein>
    <submittedName>
        <fullName evidence="1">Uncharacterized protein</fullName>
    </submittedName>
</protein>
<gene>
    <name evidence="1" type="ORF">T4D_1753</name>
</gene>
<sequence length="87" mass="10199">MKNDRQKYKVDWYKIKGTPFENVNSVSCSSHFIKHKSNLSSLSTEEYSEFNMQEHSSSSLHITKVNYDVTCRSWDIFTTLQKVNVTD</sequence>
<dbReference type="AlphaFoldDB" id="A0A0V1F9C4"/>
<reference evidence="1 2" key="1">
    <citation type="submission" date="2015-01" db="EMBL/GenBank/DDBJ databases">
        <title>Evolution of Trichinella species and genotypes.</title>
        <authorList>
            <person name="Korhonen P.K."/>
            <person name="Edoardo P."/>
            <person name="Giuseppe L.R."/>
            <person name="Gasser R.B."/>
        </authorList>
    </citation>
    <scope>NUCLEOTIDE SEQUENCE [LARGE SCALE GENOMIC DNA]</scope>
    <source>
        <strain evidence="1">ISS470</strain>
    </source>
</reference>
<dbReference type="Proteomes" id="UP000054995">
    <property type="component" value="Unassembled WGS sequence"/>
</dbReference>
<dbReference type="EMBL" id="JYDT01000166">
    <property type="protein sequence ID" value="KRY82656.1"/>
    <property type="molecule type" value="Genomic_DNA"/>
</dbReference>
<name>A0A0V1F9C4_TRIPS</name>
<keyword evidence="2" id="KW-1185">Reference proteome</keyword>
<organism evidence="1 2">
    <name type="scientific">Trichinella pseudospiralis</name>
    <name type="common">Parasitic roundworm</name>
    <dbReference type="NCBI Taxonomy" id="6337"/>
    <lineage>
        <taxon>Eukaryota</taxon>
        <taxon>Metazoa</taxon>
        <taxon>Ecdysozoa</taxon>
        <taxon>Nematoda</taxon>
        <taxon>Enoplea</taxon>
        <taxon>Dorylaimia</taxon>
        <taxon>Trichinellida</taxon>
        <taxon>Trichinellidae</taxon>
        <taxon>Trichinella</taxon>
    </lineage>
</organism>